<evidence type="ECO:0000256" key="1">
    <source>
        <dbReference type="SAM" id="Phobius"/>
    </source>
</evidence>
<keyword evidence="1" id="KW-0472">Membrane</keyword>
<keyword evidence="1" id="KW-0812">Transmembrane</keyword>
<feature type="signal peptide" evidence="2">
    <location>
        <begin position="1"/>
        <end position="28"/>
    </location>
</feature>
<gene>
    <name evidence="3" type="ORF">mMyoMyo1_009949</name>
</gene>
<dbReference type="AlphaFoldDB" id="A0A7J7ZYI0"/>
<proteinExistence type="predicted"/>
<dbReference type="Proteomes" id="UP000527355">
    <property type="component" value="Unassembled WGS sequence"/>
</dbReference>
<feature type="transmembrane region" description="Helical" evidence="1">
    <location>
        <begin position="89"/>
        <end position="112"/>
    </location>
</feature>
<organism evidence="3 4">
    <name type="scientific">Myotis myotis</name>
    <name type="common">Greater mouse-eared bat</name>
    <name type="synonym">Vespertilio myotis</name>
    <dbReference type="NCBI Taxonomy" id="51298"/>
    <lineage>
        <taxon>Eukaryota</taxon>
        <taxon>Metazoa</taxon>
        <taxon>Chordata</taxon>
        <taxon>Craniata</taxon>
        <taxon>Vertebrata</taxon>
        <taxon>Euteleostomi</taxon>
        <taxon>Mammalia</taxon>
        <taxon>Eutheria</taxon>
        <taxon>Laurasiatheria</taxon>
        <taxon>Chiroptera</taxon>
        <taxon>Yangochiroptera</taxon>
        <taxon>Vespertilionidae</taxon>
        <taxon>Myotis</taxon>
    </lineage>
</organism>
<feature type="chain" id="PRO_5029837432" evidence="2">
    <location>
        <begin position="29"/>
        <end position="125"/>
    </location>
</feature>
<accession>A0A7J7ZYI0</accession>
<name>A0A7J7ZYI0_MYOMY</name>
<reference evidence="3 4" key="1">
    <citation type="journal article" date="2020" name="Nature">
        <title>Six reference-quality genomes reveal evolution of bat adaptations.</title>
        <authorList>
            <person name="Jebb D."/>
            <person name="Huang Z."/>
            <person name="Pippel M."/>
            <person name="Hughes G.M."/>
            <person name="Lavrichenko K."/>
            <person name="Devanna P."/>
            <person name="Winkler S."/>
            <person name="Jermiin L.S."/>
            <person name="Skirmuntt E.C."/>
            <person name="Katzourakis A."/>
            <person name="Burkitt-Gray L."/>
            <person name="Ray D.A."/>
            <person name="Sullivan K.A.M."/>
            <person name="Roscito J.G."/>
            <person name="Kirilenko B.M."/>
            <person name="Davalos L.M."/>
            <person name="Corthals A.P."/>
            <person name="Power M.L."/>
            <person name="Jones G."/>
            <person name="Ransome R.D."/>
            <person name="Dechmann D.K.N."/>
            <person name="Locatelli A.G."/>
            <person name="Puechmaille S.J."/>
            <person name="Fedrigo O."/>
            <person name="Jarvis E.D."/>
            <person name="Hiller M."/>
            <person name="Vernes S.C."/>
            <person name="Myers E.W."/>
            <person name="Teeling E.C."/>
        </authorList>
    </citation>
    <scope>NUCLEOTIDE SEQUENCE [LARGE SCALE GENOMIC DNA]</scope>
    <source>
        <strain evidence="3">MMyoMyo1</strain>
        <tissue evidence="3">Flight muscle</tissue>
    </source>
</reference>
<keyword evidence="4" id="KW-1185">Reference proteome</keyword>
<comment type="caution">
    <text evidence="3">The sequence shown here is derived from an EMBL/GenBank/DDBJ whole genome shotgun (WGS) entry which is preliminary data.</text>
</comment>
<sequence>MEMGKQALLGAVCRCACLLVGRCGDGQAGPAGCCLWAVLACSRVVGCCLLGLHCRGDASGAMLPMFHPSSYGCCHLCRRVTVNLHITLLLDRICVAICITLMIHSLCVFCFLSNCILQAQKSVGY</sequence>
<protein>
    <submittedName>
        <fullName evidence="3">Uncharacterized protein</fullName>
    </submittedName>
</protein>
<evidence type="ECO:0000313" key="3">
    <source>
        <dbReference type="EMBL" id="KAF6379115.1"/>
    </source>
</evidence>
<dbReference type="EMBL" id="JABWUV010000002">
    <property type="protein sequence ID" value="KAF6379115.1"/>
    <property type="molecule type" value="Genomic_DNA"/>
</dbReference>
<keyword evidence="2" id="KW-0732">Signal</keyword>
<keyword evidence="1" id="KW-1133">Transmembrane helix</keyword>
<evidence type="ECO:0000256" key="2">
    <source>
        <dbReference type="SAM" id="SignalP"/>
    </source>
</evidence>
<evidence type="ECO:0000313" key="4">
    <source>
        <dbReference type="Proteomes" id="UP000527355"/>
    </source>
</evidence>